<evidence type="ECO:0000256" key="2">
    <source>
        <dbReference type="PROSITE-ProRule" id="PRU00497"/>
    </source>
</evidence>
<dbReference type="InterPro" id="IPR051217">
    <property type="entry name" value="Insect_Cuticle_Struc_Prot"/>
</dbReference>
<gene>
    <name evidence="5" type="ORF">LSTR_LSTR009465</name>
</gene>
<evidence type="ECO:0000256" key="3">
    <source>
        <dbReference type="SAM" id="MobiDB-lite"/>
    </source>
</evidence>
<organism evidence="5 6">
    <name type="scientific">Laodelphax striatellus</name>
    <name type="common">Small brown planthopper</name>
    <name type="synonym">Delphax striatella</name>
    <dbReference type="NCBI Taxonomy" id="195883"/>
    <lineage>
        <taxon>Eukaryota</taxon>
        <taxon>Metazoa</taxon>
        <taxon>Ecdysozoa</taxon>
        <taxon>Arthropoda</taxon>
        <taxon>Hexapoda</taxon>
        <taxon>Insecta</taxon>
        <taxon>Pterygota</taxon>
        <taxon>Neoptera</taxon>
        <taxon>Paraneoptera</taxon>
        <taxon>Hemiptera</taxon>
        <taxon>Auchenorrhyncha</taxon>
        <taxon>Fulgoroidea</taxon>
        <taxon>Delphacidae</taxon>
        <taxon>Criomorphinae</taxon>
        <taxon>Laodelphax</taxon>
    </lineage>
</organism>
<protein>
    <recommendedName>
        <fullName evidence="7">Cuticle protein</fullName>
    </recommendedName>
</protein>
<evidence type="ECO:0000256" key="1">
    <source>
        <dbReference type="ARBA" id="ARBA00022460"/>
    </source>
</evidence>
<dbReference type="Proteomes" id="UP000291343">
    <property type="component" value="Unassembled WGS sequence"/>
</dbReference>
<dbReference type="InterPro" id="IPR000618">
    <property type="entry name" value="Insect_cuticle"/>
</dbReference>
<dbReference type="STRING" id="195883.A0A482WGD3"/>
<evidence type="ECO:0008006" key="7">
    <source>
        <dbReference type="Google" id="ProtNLM"/>
    </source>
</evidence>
<dbReference type="AlphaFoldDB" id="A0A482WGD3"/>
<feature type="region of interest" description="Disordered" evidence="3">
    <location>
        <begin position="116"/>
        <end position="179"/>
    </location>
</feature>
<feature type="signal peptide" evidence="4">
    <location>
        <begin position="1"/>
        <end position="16"/>
    </location>
</feature>
<feature type="chain" id="PRO_5019804475" description="Cuticle protein" evidence="4">
    <location>
        <begin position="17"/>
        <end position="326"/>
    </location>
</feature>
<dbReference type="PROSITE" id="PS00233">
    <property type="entry name" value="CHIT_BIND_RR_1"/>
    <property type="match status" value="1"/>
</dbReference>
<keyword evidence="6" id="KW-1185">Reference proteome</keyword>
<dbReference type="Pfam" id="PF00379">
    <property type="entry name" value="Chitin_bind_4"/>
    <property type="match status" value="1"/>
</dbReference>
<dbReference type="GO" id="GO:0005615">
    <property type="term" value="C:extracellular space"/>
    <property type="evidence" value="ECO:0007669"/>
    <property type="project" value="TreeGrafter"/>
</dbReference>
<evidence type="ECO:0000313" key="6">
    <source>
        <dbReference type="Proteomes" id="UP000291343"/>
    </source>
</evidence>
<dbReference type="GO" id="GO:0042302">
    <property type="term" value="F:structural constituent of cuticle"/>
    <property type="evidence" value="ECO:0007669"/>
    <property type="project" value="UniProtKB-UniRule"/>
</dbReference>
<dbReference type="InParanoid" id="A0A482WGD3"/>
<sequence length="326" mass="36084">MIKLTLLSAILGVATCLPRAYPLTQEQLAQFVAAQQTASGGPSSPPQRLIQIVPRARQAYQEPDPAAAYHKPSQAVYQPEPQYQDDGSADPSAYQQQPLYYQAAARQPKPQQVAYIDPSQYKKYKLPRPSSAALSRDPKQPADDYDHNPQYQFSFDIKDDESTNYHNRKETRDGDKISGSYSVVDSDGFIRTVTYTADPKEGFKADVSRQPTDIVVKLPKHPTPGLAQQYQLSPSQTLSARKQQTQQYLEASSSVDGSSEQQYIPQQQQVYVPQRPTQALTQAALAAYAANPHRLAPNPAKSAKAYTIPQGATLLYRPAPAAIYQQ</sequence>
<dbReference type="PANTHER" id="PTHR12236:SF18">
    <property type="entry name" value="CUTICULAR PROTEIN 66D"/>
    <property type="match status" value="1"/>
</dbReference>
<dbReference type="GO" id="GO:0031012">
    <property type="term" value="C:extracellular matrix"/>
    <property type="evidence" value="ECO:0007669"/>
    <property type="project" value="TreeGrafter"/>
</dbReference>
<dbReference type="PROSITE" id="PS51155">
    <property type="entry name" value="CHIT_BIND_RR_2"/>
    <property type="match status" value="1"/>
</dbReference>
<evidence type="ECO:0000313" key="5">
    <source>
        <dbReference type="EMBL" id="RZF32276.1"/>
    </source>
</evidence>
<dbReference type="OrthoDB" id="8194276at2759"/>
<feature type="compositionally biased region" description="Basic and acidic residues" evidence="3">
    <location>
        <begin position="136"/>
        <end position="147"/>
    </location>
</feature>
<dbReference type="PRINTS" id="PR00947">
    <property type="entry name" value="CUTICLE"/>
</dbReference>
<name>A0A482WGD3_LAOST</name>
<proteinExistence type="predicted"/>
<accession>A0A482WGD3</accession>
<dbReference type="InterPro" id="IPR031311">
    <property type="entry name" value="CHIT_BIND_RR_consensus"/>
</dbReference>
<dbReference type="PANTHER" id="PTHR12236">
    <property type="entry name" value="STRUCTURAL CONTITUENT OF CUTICLE"/>
    <property type="match status" value="1"/>
</dbReference>
<evidence type="ECO:0000256" key="4">
    <source>
        <dbReference type="SAM" id="SignalP"/>
    </source>
</evidence>
<keyword evidence="1 2" id="KW-0193">Cuticle</keyword>
<keyword evidence="4" id="KW-0732">Signal</keyword>
<comment type="caution">
    <text evidence="5">The sequence shown here is derived from an EMBL/GenBank/DDBJ whole genome shotgun (WGS) entry which is preliminary data.</text>
</comment>
<feature type="compositionally biased region" description="Basic and acidic residues" evidence="3">
    <location>
        <begin position="156"/>
        <end position="176"/>
    </location>
</feature>
<dbReference type="EMBL" id="QKKF02037369">
    <property type="protein sequence ID" value="RZF32276.1"/>
    <property type="molecule type" value="Genomic_DNA"/>
</dbReference>
<reference evidence="5 6" key="1">
    <citation type="journal article" date="2017" name="Gigascience">
        <title>Genome sequence of the small brown planthopper, Laodelphax striatellus.</title>
        <authorList>
            <person name="Zhu J."/>
            <person name="Jiang F."/>
            <person name="Wang X."/>
            <person name="Yang P."/>
            <person name="Bao Y."/>
            <person name="Zhao W."/>
            <person name="Wang W."/>
            <person name="Lu H."/>
            <person name="Wang Q."/>
            <person name="Cui N."/>
            <person name="Li J."/>
            <person name="Chen X."/>
            <person name="Luo L."/>
            <person name="Yu J."/>
            <person name="Kang L."/>
            <person name="Cui F."/>
        </authorList>
    </citation>
    <scope>NUCLEOTIDE SEQUENCE [LARGE SCALE GENOMIC DNA]</scope>
    <source>
        <strain evidence="5">Lst14</strain>
    </source>
</reference>